<comment type="caution">
    <text evidence="2">The sequence shown here is derived from an EMBL/GenBank/DDBJ whole genome shotgun (WGS) entry which is preliminary data.</text>
</comment>
<dbReference type="Gene3D" id="3.30.465.10">
    <property type="match status" value="1"/>
</dbReference>
<evidence type="ECO:0000259" key="1">
    <source>
        <dbReference type="Pfam" id="PF08031"/>
    </source>
</evidence>
<name>A0AAJ0FKD7_9PEZI</name>
<reference evidence="2" key="1">
    <citation type="submission" date="2023-06" db="EMBL/GenBank/DDBJ databases">
        <title>Genome-scale phylogeny and comparative genomics of the fungal order Sordariales.</title>
        <authorList>
            <consortium name="Lawrence Berkeley National Laboratory"/>
            <person name="Hensen N."/>
            <person name="Bonometti L."/>
            <person name="Westerberg I."/>
            <person name="Brannstrom I.O."/>
            <person name="Guillou S."/>
            <person name="Cros-Aarteil S."/>
            <person name="Calhoun S."/>
            <person name="Haridas S."/>
            <person name="Kuo A."/>
            <person name="Mondo S."/>
            <person name="Pangilinan J."/>
            <person name="Riley R."/>
            <person name="Labutti K."/>
            <person name="Andreopoulos B."/>
            <person name="Lipzen A."/>
            <person name="Chen C."/>
            <person name="Yanf M."/>
            <person name="Daum C."/>
            <person name="Ng V."/>
            <person name="Clum A."/>
            <person name="Steindorff A."/>
            <person name="Ohm R."/>
            <person name="Martin F."/>
            <person name="Silar P."/>
            <person name="Natvig D."/>
            <person name="Lalanne C."/>
            <person name="Gautier V."/>
            <person name="Ament-Velasquez S.L."/>
            <person name="Kruys A."/>
            <person name="Hutchinson M.I."/>
            <person name="Powell A.J."/>
            <person name="Barry K."/>
            <person name="Miller A.N."/>
            <person name="Grigoriev I.V."/>
            <person name="Debuchy R."/>
            <person name="Gladieux P."/>
            <person name="Thoren M.H."/>
            <person name="Johannesson H."/>
        </authorList>
    </citation>
    <scope>NUCLEOTIDE SEQUENCE</scope>
    <source>
        <strain evidence="2">8032-3</strain>
    </source>
</reference>
<dbReference type="GO" id="GO:0050660">
    <property type="term" value="F:flavin adenine dinucleotide binding"/>
    <property type="evidence" value="ECO:0007669"/>
    <property type="project" value="InterPro"/>
</dbReference>
<dbReference type="AlphaFoldDB" id="A0AAJ0FKD7"/>
<feature type="domain" description="Berberine/berberine-like" evidence="1">
    <location>
        <begin position="19"/>
        <end position="48"/>
    </location>
</feature>
<dbReference type="GeneID" id="85305130"/>
<dbReference type="EMBL" id="MU839012">
    <property type="protein sequence ID" value="KAK1766303.1"/>
    <property type="molecule type" value="Genomic_DNA"/>
</dbReference>
<dbReference type="InterPro" id="IPR016169">
    <property type="entry name" value="FAD-bd_PCMH_sub2"/>
</dbReference>
<dbReference type="InterPro" id="IPR012951">
    <property type="entry name" value="BBE"/>
</dbReference>
<dbReference type="RefSeq" id="XP_060282516.1">
    <property type="nucleotide sequence ID" value="XM_060421943.1"/>
</dbReference>
<dbReference type="Pfam" id="PF08031">
    <property type="entry name" value="BBE"/>
    <property type="match status" value="1"/>
</dbReference>
<sequence length="115" mass="13367">MVFLGRVVVRKRLLTGRQADPFQPDWQDHFWSTNYARLAELKKKWDPEGISYAISTPGTEDWVQIETFARLCKKLRGVGRDLSNWHLFPPSRVHSAEIDRYLTFKNLSSFAAPVC</sequence>
<keyword evidence="3" id="KW-1185">Reference proteome</keyword>
<evidence type="ECO:0000313" key="2">
    <source>
        <dbReference type="EMBL" id="KAK1766303.1"/>
    </source>
</evidence>
<evidence type="ECO:0000313" key="3">
    <source>
        <dbReference type="Proteomes" id="UP001244011"/>
    </source>
</evidence>
<gene>
    <name evidence="2" type="ORF">QBC33DRAFT_116420</name>
</gene>
<dbReference type="GO" id="GO:0016491">
    <property type="term" value="F:oxidoreductase activity"/>
    <property type="evidence" value="ECO:0007669"/>
    <property type="project" value="InterPro"/>
</dbReference>
<protein>
    <recommendedName>
        <fullName evidence="1">Berberine/berberine-like domain-containing protein</fullName>
    </recommendedName>
</protein>
<accession>A0AAJ0FKD7</accession>
<organism evidence="2 3">
    <name type="scientific">Phialemonium atrogriseum</name>
    <dbReference type="NCBI Taxonomy" id="1093897"/>
    <lineage>
        <taxon>Eukaryota</taxon>
        <taxon>Fungi</taxon>
        <taxon>Dikarya</taxon>
        <taxon>Ascomycota</taxon>
        <taxon>Pezizomycotina</taxon>
        <taxon>Sordariomycetes</taxon>
        <taxon>Sordariomycetidae</taxon>
        <taxon>Cephalothecales</taxon>
        <taxon>Cephalothecaceae</taxon>
        <taxon>Phialemonium</taxon>
    </lineage>
</organism>
<dbReference type="Proteomes" id="UP001244011">
    <property type="component" value="Unassembled WGS sequence"/>
</dbReference>
<proteinExistence type="predicted"/>